<evidence type="ECO:0000313" key="2">
    <source>
        <dbReference type="EMBL" id="SNS06843.1"/>
    </source>
</evidence>
<feature type="transmembrane region" description="Helical" evidence="1">
    <location>
        <begin position="7"/>
        <end position="27"/>
    </location>
</feature>
<evidence type="ECO:0000313" key="3">
    <source>
        <dbReference type="Proteomes" id="UP000198415"/>
    </source>
</evidence>
<keyword evidence="1" id="KW-0472">Membrane</keyword>
<feature type="transmembrane region" description="Helical" evidence="1">
    <location>
        <begin position="100"/>
        <end position="123"/>
    </location>
</feature>
<dbReference type="OrthoDB" id="4246695at2"/>
<dbReference type="Proteomes" id="UP000198415">
    <property type="component" value="Unassembled WGS sequence"/>
</dbReference>
<dbReference type="EMBL" id="FZNR01000009">
    <property type="protein sequence ID" value="SNS06843.1"/>
    <property type="molecule type" value="Genomic_DNA"/>
</dbReference>
<feature type="transmembrane region" description="Helical" evidence="1">
    <location>
        <begin position="47"/>
        <end position="67"/>
    </location>
</feature>
<keyword evidence="1" id="KW-0812">Transmembrane</keyword>
<feature type="transmembrane region" description="Helical" evidence="1">
    <location>
        <begin position="74"/>
        <end position="94"/>
    </location>
</feature>
<gene>
    <name evidence="2" type="ORF">SAMN06264365_109190</name>
</gene>
<dbReference type="AlphaFoldDB" id="A0A239BIH6"/>
<accession>A0A239BIH6</accession>
<protein>
    <submittedName>
        <fullName evidence="2">Uncharacterized protein</fullName>
    </submittedName>
</protein>
<keyword evidence="3" id="KW-1185">Reference proteome</keyword>
<proteinExistence type="predicted"/>
<keyword evidence="1" id="KW-1133">Transmembrane helix</keyword>
<organism evidence="2 3">
    <name type="scientific">Actinoplanes regularis</name>
    <dbReference type="NCBI Taxonomy" id="52697"/>
    <lineage>
        <taxon>Bacteria</taxon>
        <taxon>Bacillati</taxon>
        <taxon>Actinomycetota</taxon>
        <taxon>Actinomycetes</taxon>
        <taxon>Micromonosporales</taxon>
        <taxon>Micromonosporaceae</taxon>
        <taxon>Actinoplanes</taxon>
    </lineage>
</organism>
<evidence type="ECO:0000256" key="1">
    <source>
        <dbReference type="SAM" id="Phobius"/>
    </source>
</evidence>
<dbReference type="RefSeq" id="WP_089295430.1">
    <property type="nucleotide sequence ID" value="NZ_BOMU01000060.1"/>
</dbReference>
<reference evidence="2 3" key="1">
    <citation type="submission" date="2017-06" db="EMBL/GenBank/DDBJ databases">
        <authorList>
            <person name="Kim H.J."/>
            <person name="Triplett B.A."/>
        </authorList>
    </citation>
    <scope>NUCLEOTIDE SEQUENCE [LARGE SCALE GENOMIC DNA]</scope>
    <source>
        <strain evidence="2 3">DSM 43151</strain>
    </source>
</reference>
<name>A0A239BIH6_9ACTN</name>
<sequence>MSGSRASLQIGGTITVAVLAALSWFGWMGWDNEYTTDPVTGATSGPYAAWQVIGCALTLLTVFAGAVTVGVRPVFVSLAITLAFTAAWTLTASGDDSTGLYLVGTVLVFGGLAVATLLASVVATAIQHRRGHAGVGGHQ</sequence>